<proteinExistence type="predicted"/>
<gene>
    <name evidence="2" type="ORF">I5M27_13410</name>
</gene>
<dbReference type="RefSeq" id="WP_200506827.1">
    <property type="nucleotide sequence ID" value="NZ_JAEHFX010000007.1"/>
</dbReference>
<name>A0ABS1C489_9BACT</name>
<protein>
    <submittedName>
        <fullName evidence="2">T9SS type A sorting domain-containing protein</fullName>
    </submittedName>
</protein>
<dbReference type="EMBL" id="JAEHFX010000007">
    <property type="protein sequence ID" value="MBK0403987.1"/>
    <property type="molecule type" value="Genomic_DNA"/>
</dbReference>
<dbReference type="Proteomes" id="UP000644147">
    <property type="component" value="Unassembled WGS sequence"/>
</dbReference>
<keyword evidence="3" id="KW-1185">Reference proteome</keyword>
<evidence type="ECO:0000313" key="2">
    <source>
        <dbReference type="EMBL" id="MBK0403987.1"/>
    </source>
</evidence>
<feature type="signal peptide" evidence="1">
    <location>
        <begin position="1"/>
        <end position="22"/>
    </location>
</feature>
<evidence type="ECO:0000313" key="3">
    <source>
        <dbReference type="Proteomes" id="UP000644147"/>
    </source>
</evidence>
<dbReference type="InterPro" id="IPR026444">
    <property type="entry name" value="Secre_tail"/>
</dbReference>
<reference evidence="2 3" key="1">
    <citation type="submission" date="2020-12" db="EMBL/GenBank/DDBJ databases">
        <title>Bacterial novel species Adhaeribacter sp. BT258 isolated from soil.</title>
        <authorList>
            <person name="Jung H.-Y."/>
        </authorList>
    </citation>
    <scope>NUCLEOTIDE SEQUENCE [LARGE SCALE GENOMIC DNA]</scope>
    <source>
        <strain evidence="2 3">BT258</strain>
    </source>
</reference>
<keyword evidence="1" id="KW-0732">Signal</keyword>
<feature type="chain" id="PRO_5045912527" evidence="1">
    <location>
        <begin position="23"/>
        <end position="503"/>
    </location>
</feature>
<organism evidence="2 3">
    <name type="scientific">Adhaeribacter terrigena</name>
    <dbReference type="NCBI Taxonomy" id="2793070"/>
    <lineage>
        <taxon>Bacteria</taxon>
        <taxon>Pseudomonadati</taxon>
        <taxon>Bacteroidota</taxon>
        <taxon>Cytophagia</taxon>
        <taxon>Cytophagales</taxon>
        <taxon>Hymenobacteraceae</taxon>
        <taxon>Adhaeribacter</taxon>
    </lineage>
</organism>
<dbReference type="NCBIfam" id="TIGR04183">
    <property type="entry name" value="Por_Secre_tail"/>
    <property type="match status" value="1"/>
</dbReference>
<accession>A0ABS1C489</accession>
<sequence>MKKLTAVFSLFLALFGTKNSQATHLIGGEIEYTGLAPNIFLATYKVFYDCRSTIPPASIQFNLKSPGCNTGTTFTSEHQTIVSQSLNPYCESAGNHCTSNALINLRMSVYSATFSFTPAQLQCKDWLLSVRNCDRSGFANLPDAIKSCLYVEAYINTAAYSGNNSSPGFVAPSDMFVTVNAPATISNFTEERKNYGPDSLAYSLVPALENYNTPLVYAPGLSYNNPVPTATGLKLNPNTGLLSFIPNVFVPSANPEHNAYAVVIQATAYEKINGVMTKVSTAQRNLPVYMVNNAPNVNPEISKVTANGKAVAPNSIIQVPAGSSLIFKFAPDDANAADSLTALMPGPALSGFSFTSSGGKRPTGTIRWQAPPVASNKIVYFPVMVKDNACPVRGTVTQIYGIKVVAGPSGIQNAATFDPEFTAFPNPFSTAVHFRFSSKDKVQTLVICNILGQEIDRIPLKSTSSETQQITWENAHKFSSGVYLARLEVAGKTTQTLKFTKVQ</sequence>
<comment type="caution">
    <text evidence="2">The sequence shown here is derived from an EMBL/GenBank/DDBJ whole genome shotgun (WGS) entry which is preliminary data.</text>
</comment>
<evidence type="ECO:0000256" key="1">
    <source>
        <dbReference type="SAM" id="SignalP"/>
    </source>
</evidence>